<evidence type="ECO:0000256" key="4">
    <source>
        <dbReference type="ARBA" id="ARBA00048807"/>
    </source>
</evidence>
<evidence type="ECO:0000256" key="5">
    <source>
        <dbReference type="HAMAP-Rule" id="MF_01527"/>
    </source>
</evidence>
<sequence>MSQDTTTTSVLLDLERSLPTGTTLIAKRFTFDSAHMLPNVPEGHKCGRVHGHTYQVKIFLRGPVDEHAAWIVDFGDLKARWKPIEERLDHHMLNELPGLENPTAERLAAWIAAEIDAGGPLADDVQVAAVEVAETPDSSAIFLPGSARTGNTLSSASRAAAPVAREAVVGAAIEDVQGRPDSRGVRLDEVGVSDVRFPITVLDRERERQATVGTLSMGVDVPAEVKGTHMSRFLEALNAHDGAFTLFTMAHLASDLRRRLGATDVRARVRFPYFVMKAAPVTGAGGIVDHDCEFDIRDHDGDVRFRLTVEAPVTTVCPCSRDISDYGAHNQRGTVRMTIDLAVDLSGQPELVWIEELIELADAKSSSPVYSVIKRPDERHVTMAGYDNPRFVEDLARDVAIAMEEDPRIAGYEVCVVNDESIHSHNAYATVRSEGWQA</sequence>
<dbReference type="GO" id="GO:0046654">
    <property type="term" value="P:tetrahydrofolate biosynthetic process"/>
    <property type="evidence" value="ECO:0007669"/>
    <property type="project" value="UniProtKB-UniRule"/>
</dbReference>
<dbReference type="NCBIfam" id="NF010200">
    <property type="entry name" value="PRK13674.1-1"/>
    <property type="match status" value="1"/>
</dbReference>
<proteinExistence type="inferred from homology"/>
<dbReference type="OrthoDB" id="9774824at2"/>
<keyword evidence="3 5" id="KW-0378">Hydrolase</keyword>
<dbReference type="Gene3D" id="3.30.479.10">
    <property type="entry name" value="6-pyruvoyl tetrahydropterin synthase/QueD"/>
    <property type="match status" value="1"/>
</dbReference>
<name>A0A346XS57_9ACTN</name>
<dbReference type="SUPFAM" id="SSF55620">
    <property type="entry name" value="Tetrahydrobiopterin biosynthesis enzymes-like"/>
    <property type="match status" value="1"/>
</dbReference>
<evidence type="ECO:0000313" key="7">
    <source>
        <dbReference type="Proteomes" id="UP000264006"/>
    </source>
</evidence>
<dbReference type="Gene3D" id="3.10.270.10">
    <property type="entry name" value="Urate Oxidase"/>
    <property type="match status" value="1"/>
</dbReference>
<gene>
    <name evidence="5" type="primary">folE2</name>
    <name evidence="6" type="ORF">DVS28_a0347</name>
</gene>
<comment type="pathway">
    <text evidence="5">Cofactor biosynthesis; 7,8-dihydroneopterin triphosphate biosynthesis; 7,8-dihydroneopterin triphosphate from GTP: step 1/1.</text>
</comment>
<dbReference type="Pfam" id="PF01242">
    <property type="entry name" value="PTPS"/>
    <property type="match status" value="1"/>
</dbReference>
<dbReference type="InterPro" id="IPR022838">
    <property type="entry name" value="GTP_cyclohydrolase_FolE2"/>
</dbReference>
<dbReference type="InterPro" id="IPR038418">
    <property type="entry name" value="6-PTP_synth/QueD_sf"/>
</dbReference>
<dbReference type="Proteomes" id="UP000264006">
    <property type="component" value="Chromosome"/>
</dbReference>
<comment type="pathway">
    <text evidence="1">Purine metabolism; 7-cyano-7-deazaguanine biosynthesis.</text>
</comment>
<comment type="similarity">
    <text evidence="5">Belongs to the GTP cyclohydrolase IV family.</text>
</comment>
<organism evidence="6 7">
    <name type="scientific">Euzebya pacifica</name>
    <dbReference type="NCBI Taxonomy" id="1608957"/>
    <lineage>
        <taxon>Bacteria</taxon>
        <taxon>Bacillati</taxon>
        <taxon>Actinomycetota</taxon>
        <taxon>Nitriliruptoria</taxon>
        <taxon>Euzebyales</taxon>
    </lineage>
</organism>
<dbReference type="AlphaFoldDB" id="A0A346XS57"/>
<comment type="similarity">
    <text evidence="2">Belongs to the PTPS family. QueD subfamily.</text>
</comment>
<keyword evidence="7" id="KW-1185">Reference proteome</keyword>
<dbReference type="PANTHER" id="PTHR36445">
    <property type="entry name" value="GTP CYCLOHYDROLASE MPTA"/>
    <property type="match status" value="1"/>
</dbReference>
<dbReference type="GO" id="GO:0003934">
    <property type="term" value="F:GTP cyclohydrolase I activity"/>
    <property type="evidence" value="ECO:0007669"/>
    <property type="project" value="UniProtKB-UniRule"/>
</dbReference>
<feature type="site" description="May be catalytically important" evidence="5">
    <location>
        <position position="317"/>
    </location>
</feature>
<dbReference type="EC" id="3.5.4.16" evidence="5"/>
<dbReference type="UniPathway" id="UPA00391"/>
<evidence type="ECO:0000256" key="3">
    <source>
        <dbReference type="ARBA" id="ARBA00022801"/>
    </source>
</evidence>
<dbReference type="UniPathway" id="UPA00848">
    <property type="reaction ID" value="UER00151"/>
</dbReference>
<dbReference type="RefSeq" id="WP_114589914.1">
    <property type="nucleotide sequence ID" value="NZ_CP031165.1"/>
</dbReference>
<comment type="catalytic activity">
    <reaction evidence="5">
        <text>GTP + H2O = 7,8-dihydroneopterin 3'-triphosphate + formate + H(+)</text>
        <dbReference type="Rhea" id="RHEA:17473"/>
        <dbReference type="ChEBI" id="CHEBI:15377"/>
        <dbReference type="ChEBI" id="CHEBI:15378"/>
        <dbReference type="ChEBI" id="CHEBI:15740"/>
        <dbReference type="ChEBI" id="CHEBI:37565"/>
        <dbReference type="ChEBI" id="CHEBI:58462"/>
        <dbReference type="EC" id="3.5.4.16"/>
    </reaction>
</comment>
<dbReference type="PANTHER" id="PTHR36445:SF1">
    <property type="entry name" value="GTP CYCLOHYDROLASE MPTA"/>
    <property type="match status" value="1"/>
</dbReference>
<dbReference type="NCBIfam" id="TIGR03367">
    <property type="entry name" value="queuosine_QueD"/>
    <property type="match status" value="1"/>
</dbReference>
<comment type="catalytic activity">
    <reaction evidence="4">
        <text>7,8-dihydroneopterin 3'-triphosphate + H2O = 6-carboxy-5,6,7,8-tetrahydropterin + triphosphate + acetaldehyde + 2 H(+)</text>
        <dbReference type="Rhea" id="RHEA:27966"/>
        <dbReference type="ChEBI" id="CHEBI:15343"/>
        <dbReference type="ChEBI" id="CHEBI:15377"/>
        <dbReference type="ChEBI" id="CHEBI:15378"/>
        <dbReference type="ChEBI" id="CHEBI:18036"/>
        <dbReference type="ChEBI" id="CHEBI:58462"/>
        <dbReference type="ChEBI" id="CHEBI:61032"/>
        <dbReference type="EC" id="4.1.2.50"/>
    </reaction>
</comment>
<dbReference type="InterPro" id="IPR007115">
    <property type="entry name" value="6-PTP_synth/QueD"/>
</dbReference>
<accession>A0A346XS57</accession>
<dbReference type="GO" id="GO:0070497">
    <property type="term" value="F:6-carboxytetrahydropterin synthase activity"/>
    <property type="evidence" value="ECO:0007669"/>
    <property type="project" value="UniProtKB-EC"/>
</dbReference>
<dbReference type="InterPro" id="IPR003801">
    <property type="entry name" value="GTP_cyclohydrolase_FolE2/MptA"/>
</dbReference>
<protein>
    <recommendedName>
        <fullName evidence="5">GTP cyclohydrolase FolE2</fullName>
        <ecNumber evidence="5">3.5.4.16</ecNumber>
    </recommendedName>
</protein>
<evidence type="ECO:0000256" key="1">
    <source>
        <dbReference type="ARBA" id="ARBA00005061"/>
    </source>
</evidence>
<evidence type="ECO:0000313" key="6">
    <source>
        <dbReference type="EMBL" id="AXV05054.1"/>
    </source>
</evidence>
<reference evidence="6 7" key="1">
    <citation type="submission" date="2018-09" db="EMBL/GenBank/DDBJ databases">
        <title>Complete genome sequence of Euzebya sp. DY32-46 isolated from seawater of Pacific Ocean.</title>
        <authorList>
            <person name="Xu L."/>
            <person name="Wu Y.-H."/>
            <person name="Xu X.-W."/>
        </authorList>
    </citation>
    <scope>NUCLEOTIDE SEQUENCE [LARGE SCALE GENOMIC DNA]</scope>
    <source>
        <strain evidence="6 7">DY32-46</strain>
    </source>
</reference>
<dbReference type="Pfam" id="PF02649">
    <property type="entry name" value="GCHY-1"/>
    <property type="match status" value="1"/>
</dbReference>
<dbReference type="EMBL" id="CP031165">
    <property type="protein sequence ID" value="AXV05054.1"/>
    <property type="molecule type" value="Genomic_DNA"/>
</dbReference>
<evidence type="ECO:0000256" key="2">
    <source>
        <dbReference type="ARBA" id="ARBA00008900"/>
    </source>
</evidence>
<dbReference type="KEGG" id="euz:DVS28_a0347"/>
<comment type="function">
    <text evidence="5">Converts GTP to 7,8-dihydroneopterin triphosphate.</text>
</comment>
<dbReference type="HAMAP" id="MF_01527_B">
    <property type="entry name" value="GTP_cyclohydrol_B"/>
    <property type="match status" value="1"/>
</dbReference>